<dbReference type="InterPro" id="IPR002213">
    <property type="entry name" value="UDP_glucos_trans"/>
</dbReference>
<dbReference type="AlphaFoldDB" id="A0A0N5BBI6"/>
<protein>
    <recommendedName>
        <fullName evidence="2">glucuronosyltransferase</fullName>
        <ecNumber evidence="2">2.4.1.17</ecNumber>
    </recommendedName>
</protein>
<evidence type="ECO:0000256" key="1">
    <source>
        <dbReference type="ARBA" id="ARBA00009995"/>
    </source>
</evidence>
<dbReference type="InterPro" id="IPR050271">
    <property type="entry name" value="UDP-glycosyltransferase"/>
</dbReference>
<evidence type="ECO:0000256" key="4">
    <source>
        <dbReference type="ARBA" id="ARBA00022679"/>
    </source>
</evidence>
<dbReference type="PANTHER" id="PTHR48043">
    <property type="entry name" value="EG:EG0003.4 PROTEIN-RELATED"/>
    <property type="match status" value="1"/>
</dbReference>
<comment type="catalytic activity">
    <reaction evidence="5">
        <text>glucuronate acceptor + UDP-alpha-D-glucuronate = acceptor beta-D-glucuronoside + UDP + H(+)</text>
        <dbReference type="Rhea" id="RHEA:21032"/>
        <dbReference type="ChEBI" id="CHEBI:15378"/>
        <dbReference type="ChEBI" id="CHEBI:58052"/>
        <dbReference type="ChEBI" id="CHEBI:58223"/>
        <dbReference type="ChEBI" id="CHEBI:132367"/>
        <dbReference type="ChEBI" id="CHEBI:132368"/>
        <dbReference type="EC" id="2.4.1.17"/>
    </reaction>
</comment>
<reference evidence="7" key="1">
    <citation type="submission" date="2017-02" db="UniProtKB">
        <authorList>
            <consortium name="WormBaseParasite"/>
        </authorList>
    </citation>
    <scope>IDENTIFICATION</scope>
</reference>
<keyword evidence="4" id="KW-0808">Transferase</keyword>
<dbReference type="PANTHER" id="PTHR48043:SF23">
    <property type="entry name" value="UDP-GLUCURONOSYLTRANSFERASE"/>
    <property type="match status" value="1"/>
</dbReference>
<keyword evidence="6" id="KW-1185">Reference proteome</keyword>
<dbReference type="Gene3D" id="3.40.50.2000">
    <property type="entry name" value="Glycogen Phosphorylase B"/>
    <property type="match status" value="2"/>
</dbReference>
<comment type="similarity">
    <text evidence="1">Belongs to the UDP-glycosyltransferase family.</text>
</comment>
<evidence type="ECO:0000256" key="3">
    <source>
        <dbReference type="ARBA" id="ARBA00022676"/>
    </source>
</evidence>
<name>A0A0N5BBI6_STREA</name>
<dbReference type="EC" id="2.4.1.17" evidence="2"/>
<evidence type="ECO:0000313" key="7">
    <source>
        <dbReference type="WBParaSite" id="SPAL_0000339400.1"/>
    </source>
</evidence>
<dbReference type="Pfam" id="PF00201">
    <property type="entry name" value="UDPGT"/>
    <property type="match status" value="1"/>
</dbReference>
<evidence type="ECO:0000256" key="2">
    <source>
        <dbReference type="ARBA" id="ARBA00012544"/>
    </source>
</evidence>
<dbReference type="GO" id="GO:0015020">
    <property type="term" value="F:glucuronosyltransferase activity"/>
    <property type="evidence" value="ECO:0007669"/>
    <property type="project" value="UniProtKB-EC"/>
</dbReference>
<evidence type="ECO:0000256" key="5">
    <source>
        <dbReference type="ARBA" id="ARBA00047475"/>
    </source>
</evidence>
<sequence length="363" mass="41742">MFYFNLIIFPLLFLCTNGYKILLFNPKMGHSHINFMSQMTKLLTNAGHEVIVLSSKIDDTLKDPYHEHGKIYYTEPHPIFVSGAKNPEIIKLIWKSKEDISGQQKVFKTLRNAIRHQCISILNDDELKNFITKQKFDVAIAETMYLCMFGVYTYWGIETTIATTSMFMMDSFYPMFGIPFPASYVPSTIMGYSDKMSYKERAINLLTHLYHMHFSGIRSKHSNVGDVFDEKFGVGFYDANTILTTVSFFFTNTNPFLDIPTPKSPKMIEVSGIGIPKSKPISDEFNEILSRRNKTILISFGSVAKSTYMDQEMKDEILKTVQSFPNITFIWKYETPEDGLGKGIENLVLSKWVPQNDLLNDER</sequence>
<organism evidence="6 7">
    <name type="scientific">Strongyloides papillosus</name>
    <name type="common">Intestinal threadworm</name>
    <dbReference type="NCBI Taxonomy" id="174720"/>
    <lineage>
        <taxon>Eukaryota</taxon>
        <taxon>Metazoa</taxon>
        <taxon>Ecdysozoa</taxon>
        <taxon>Nematoda</taxon>
        <taxon>Chromadorea</taxon>
        <taxon>Rhabditida</taxon>
        <taxon>Tylenchina</taxon>
        <taxon>Panagrolaimomorpha</taxon>
        <taxon>Strongyloidoidea</taxon>
        <taxon>Strongyloididae</taxon>
        <taxon>Strongyloides</taxon>
    </lineage>
</organism>
<dbReference type="WBParaSite" id="SPAL_0000339400.1">
    <property type="protein sequence ID" value="SPAL_0000339400.1"/>
    <property type="gene ID" value="SPAL_0000339400"/>
</dbReference>
<dbReference type="SUPFAM" id="SSF53756">
    <property type="entry name" value="UDP-Glycosyltransferase/glycogen phosphorylase"/>
    <property type="match status" value="1"/>
</dbReference>
<keyword evidence="3" id="KW-0328">Glycosyltransferase</keyword>
<proteinExistence type="inferred from homology"/>
<accession>A0A0N5BBI6</accession>
<dbReference type="Proteomes" id="UP000046392">
    <property type="component" value="Unplaced"/>
</dbReference>
<evidence type="ECO:0000313" key="6">
    <source>
        <dbReference type="Proteomes" id="UP000046392"/>
    </source>
</evidence>
<dbReference type="CDD" id="cd03784">
    <property type="entry name" value="GT1_Gtf-like"/>
    <property type="match status" value="1"/>
</dbReference>